<proteinExistence type="predicted"/>
<evidence type="ECO:0000313" key="5">
    <source>
        <dbReference type="Proteomes" id="UP000299084"/>
    </source>
</evidence>
<name>A0A5N4DV68_CAMDR</name>
<organism evidence="4 5">
    <name type="scientific">Camelus dromedarius</name>
    <name type="common">Dromedary</name>
    <name type="synonym">Arabian camel</name>
    <dbReference type="NCBI Taxonomy" id="9838"/>
    <lineage>
        <taxon>Eukaryota</taxon>
        <taxon>Metazoa</taxon>
        <taxon>Chordata</taxon>
        <taxon>Craniata</taxon>
        <taxon>Vertebrata</taxon>
        <taxon>Euteleostomi</taxon>
        <taxon>Mammalia</taxon>
        <taxon>Eutheria</taxon>
        <taxon>Laurasiatheria</taxon>
        <taxon>Artiodactyla</taxon>
        <taxon>Tylopoda</taxon>
        <taxon>Camelidae</taxon>
        <taxon>Camelus</taxon>
    </lineage>
</organism>
<dbReference type="SUPFAM" id="SSF48726">
    <property type="entry name" value="Immunoglobulin"/>
    <property type="match status" value="1"/>
</dbReference>
<keyword evidence="3" id="KW-1133">Transmembrane helix</keyword>
<dbReference type="EMBL" id="JWIN03000009">
    <property type="protein sequence ID" value="KAB1275009.1"/>
    <property type="molecule type" value="Genomic_DNA"/>
</dbReference>
<keyword evidence="1" id="KW-1015">Disulfide bond</keyword>
<accession>A0A5N4DV68</accession>
<keyword evidence="2" id="KW-0393">Immunoglobulin domain</keyword>
<dbReference type="AlphaFoldDB" id="A0A5N4DV68"/>
<dbReference type="PANTHER" id="PTHR11738">
    <property type="entry name" value="MHC CLASS I NK CELL RECEPTOR"/>
    <property type="match status" value="1"/>
</dbReference>
<evidence type="ECO:0000256" key="1">
    <source>
        <dbReference type="ARBA" id="ARBA00023157"/>
    </source>
</evidence>
<keyword evidence="3" id="KW-0472">Membrane</keyword>
<dbReference type="GO" id="GO:0002764">
    <property type="term" value="P:immune response-regulating signaling pathway"/>
    <property type="evidence" value="ECO:0007669"/>
    <property type="project" value="TreeGrafter"/>
</dbReference>
<reference evidence="4 5" key="1">
    <citation type="journal article" date="2019" name="Mol. Ecol. Resour.">
        <title>Improving Illumina assemblies with Hi-C and long reads: an example with the North African dromedary.</title>
        <authorList>
            <person name="Elbers J.P."/>
            <person name="Rogers M.F."/>
            <person name="Perelman P.L."/>
            <person name="Proskuryakova A.A."/>
            <person name="Serdyukova N.A."/>
            <person name="Johnson W.E."/>
            <person name="Horin P."/>
            <person name="Corander J."/>
            <person name="Murphy D."/>
            <person name="Burger P.A."/>
        </authorList>
    </citation>
    <scope>NUCLEOTIDE SEQUENCE [LARGE SCALE GENOMIC DNA]</scope>
    <source>
        <strain evidence="4">Drom800</strain>
        <tissue evidence="4">Blood</tissue>
    </source>
</reference>
<dbReference type="InterPro" id="IPR013783">
    <property type="entry name" value="Ig-like_fold"/>
</dbReference>
<protein>
    <submittedName>
        <fullName evidence="4">T-cell-interacting</fullName>
    </submittedName>
</protein>
<sequence>MPMQRRSPEEKRAEFSLQNVSIGDTGNYSCVYYQTRAPFLASRPSDHLAIRVTGTTGIILIVIFIFLCLLACFLIYKYTRGGVHPDKKTKRCIGICEELFPRLGEPGLNSSMSSPAMGPESHNLFFLRAFPRLSTGMNTTFSDEGSQVSCTEEPHGTTYADLDTRALSQGPSSQMKQPLETCVYSAVKTQPGEDLEPGKNF</sequence>
<evidence type="ECO:0000313" key="4">
    <source>
        <dbReference type="EMBL" id="KAB1275009.1"/>
    </source>
</evidence>
<dbReference type="Proteomes" id="UP000299084">
    <property type="component" value="Unassembled WGS sequence"/>
</dbReference>
<gene>
    <name evidence="4" type="ORF">Cadr_000012180</name>
</gene>
<feature type="transmembrane region" description="Helical" evidence="3">
    <location>
        <begin position="48"/>
        <end position="76"/>
    </location>
</feature>
<evidence type="ECO:0000256" key="2">
    <source>
        <dbReference type="ARBA" id="ARBA00023319"/>
    </source>
</evidence>
<dbReference type="Gene3D" id="2.60.40.10">
    <property type="entry name" value="Immunoglobulins"/>
    <property type="match status" value="1"/>
</dbReference>
<keyword evidence="5" id="KW-1185">Reference proteome</keyword>
<keyword evidence="3" id="KW-0812">Transmembrane</keyword>
<comment type="caution">
    <text evidence="4">The sequence shown here is derived from an EMBL/GenBank/DDBJ whole genome shotgun (WGS) entry which is preliminary data.</text>
</comment>
<dbReference type="InterPro" id="IPR036179">
    <property type="entry name" value="Ig-like_dom_sf"/>
</dbReference>
<dbReference type="GO" id="GO:0005886">
    <property type="term" value="C:plasma membrane"/>
    <property type="evidence" value="ECO:0007669"/>
    <property type="project" value="TreeGrafter"/>
</dbReference>
<dbReference type="InterPro" id="IPR050412">
    <property type="entry name" value="Ig-like_Receptors_ImmuneReg"/>
</dbReference>
<evidence type="ECO:0000256" key="3">
    <source>
        <dbReference type="SAM" id="Phobius"/>
    </source>
</evidence>
<dbReference type="PANTHER" id="PTHR11738:SF157">
    <property type="entry name" value="T-CELL-INTERACTING, ACTIVATING RECEPTOR ON MYELOID CELLS PROTEIN 1"/>
    <property type="match status" value="1"/>
</dbReference>